<dbReference type="PROSITE" id="PS50215">
    <property type="entry name" value="ADAM_MEPRO"/>
    <property type="match status" value="1"/>
</dbReference>
<comment type="caution">
    <text evidence="4">The sequence shown here is derived from an EMBL/GenBank/DDBJ whole genome shotgun (WGS) entry which is preliminary data.</text>
</comment>
<evidence type="ECO:0000313" key="5">
    <source>
        <dbReference type="Proteomes" id="UP001499915"/>
    </source>
</evidence>
<gene>
    <name evidence="4" type="ORF">GCM10009104_07560</name>
</gene>
<dbReference type="InterPro" id="IPR001590">
    <property type="entry name" value="Peptidase_M12B"/>
</dbReference>
<dbReference type="Pfam" id="PF17963">
    <property type="entry name" value="Big_9"/>
    <property type="match status" value="2"/>
</dbReference>
<dbReference type="SMART" id="SM00089">
    <property type="entry name" value="PKD"/>
    <property type="match status" value="2"/>
</dbReference>
<dbReference type="CDD" id="cd00146">
    <property type="entry name" value="PKD"/>
    <property type="match status" value="1"/>
</dbReference>
<dbReference type="Gene3D" id="3.40.390.10">
    <property type="entry name" value="Collagenase (Catalytic Domain)"/>
    <property type="match status" value="1"/>
</dbReference>
<evidence type="ECO:0000256" key="1">
    <source>
        <dbReference type="SAM" id="SignalP"/>
    </source>
</evidence>
<evidence type="ECO:0008006" key="6">
    <source>
        <dbReference type="Google" id="ProtNLM"/>
    </source>
</evidence>
<dbReference type="InterPro" id="IPR013783">
    <property type="entry name" value="Ig-like_fold"/>
</dbReference>
<evidence type="ECO:0000259" key="3">
    <source>
        <dbReference type="PROSITE" id="PS50215"/>
    </source>
</evidence>
<dbReference type="PROSITE" id="PS50093">
    <property type="entry name" value="PKD"/>
    <property type="match status" value="1"/>
</dbReference>
<dbReference type="PANTHER" id="PTHR11905">
    <property type="entry name" value="ADAM A DISINTEGRIN AND METALLOPROTEASE DOMAIN"/>
    <property type="match status" value="1"/>
</dbReference>
<evidence type="ECO:0000259" key="2">
    <source>
        <dbReference type="PROSITE" id="PS50093"/>
    </source>
</evidence>
<dbReference type="SUPFAM" id="SSF55486">
    <property type="entry name" value="Metalloproteases ('zincins'), catalytic domain"/>
    <property type="match status" value="1"/>
</dbReference>
<dbReference type="InterPro" id="IPR000601">
    <property type="entry name" value="PKD_dom"/>
</dbReference>
<feature type="domain" description="PKD" evidence="2">
    <location>
        <begin position="725"/>
        <end position="812"/>
    </location>
</feature>
<dbReference type="NCBIfam" id="NF012211">
    <property type="entry name" value="tand_rpt_95"/>
    <property type="match status" value="2"/>
</dbReference>
<accession>A0ABN1I340</accession>
<organism evidence="4 5">
    <name type="scientific">Marinobacterium maritimum</name>
    <dbReference type="NCBI Taxonomy" id="500162"/>
    <lineage>
        <taxon>Bacteria</taxon>
        <taxon>Pseudomonadati</taxon>
        <taxon>Pseudomonadota</taxon>
        <taxon>Gammaproteobacteria</taxon>
        <taxon>Oceanospirillales</taxon>
        <taxon>Oceanospirillaceae</taxon>
        <taxon>Marinobacterium</taxon>
    </lineage>
</organism>
<name>A0ABN1I340_9GAMM</name>
<dbReference type="Pfam" id="PF18911">
    <property type="entry name" value="PKD_4"/>
    <property type="match status" value="1"/>
</dbReference>
<reference evidence="4 5" key="1">
    <citation type="journal article" date="2019" name="Int. J. Syst. Evol. Microbiol.">
        <title>The Global Catalogue of Microorganisms (GCM) 10K type strain sequencing project: providing services to taxonomists for standard genome sequencing and annotation.</title>
        <authorList>
            <consortium name="The Broad Institute Genomics Platform"/>
            <consortium name="The Broad Institute Genome Sequencing Center for Infectious Disease"/>
            <person name="Wu L."/>
            <person name="Ma J."/>
        </authorList>
    </citation>
    <scope>NUCLEOTIDE SEQUENCE [LARGE SCALE GENOMIC DNA]</scope>
    <source>
        <strain evidence="4 5">JCM 15134</strain>
    </source>
</reference>
<feature type="domain" description="Peptidase M12B" evidence="3">
    <location>
        <begin position="183"/>
        <end position="387"/>
    </location>
</feature>
<proteinExistence type="predicted"/>
<dbReference type="SUPFAM" id="SSF49299">
    <property type="entry name" value="PKD domain"/>
    <property type="match status" value="1"/>
</dbReference>
<keyword evidence="1" id="KW-0732">Signal</keyword>
<feature type="chain" id="PRO_5047198261" description="PKD domain-containing protein" evidence="1">
    <location>
        <begin position="17"/>
        <end position="885"/>
    </location>
</feature>
<keyword evidence="5" id="KW-1185">Reference proteome</keyword>
<dbReference type="InterPro" id="IPR035986">
    <property type="entry name" value="PKD_dom_sf"/>
</dbReference>
<dbReference type="Pfam" id="PF13688">
    <property type="entry name" value="Reprolysin_5"/>
    <property type="match status" value="1"/>
</dbReference>
<sequence>MLSAFTLLMYTGHAYASLTSANAAAPDLPAIARGVPMGGTLELFNVDLEQVGVSELELERFAVFSSDTQLVVDNNNWATPPSDAYFRGRIAGHENSIVVLAVPEQGPMRGIITDASGVWLLAGQSSHAPRGLTNRKVNLELELADKPFACGNETGTFNASSLMPDGGSSTYTTAASLPANVSHTARVAVETDYEFFALFNNVDEAYQYIGDLFAYASTVYEREVDTNLTVSWSRLWTNGAASDPWTARSGTDTALYEFQDHWNASSDVPGERTIAHMLSGKSLGGGIAYVGVLCNDSYGYGVSASLGGNFNINDPAVVWDLLVVTHEIGHNFDSSHTQDYCGTGGSPDPVDRCYTSSNCGSSLGLPGWGTLSGGTTADKPGTIMSYCHLLSGGYSNISLTFGQDHGYGVDAFRVPNVMKAHVANRAAAFPNCLALQASGTPPVANDDYATTLEDSPVTFDVLSNDMDADGDALTVSTITQGGNGSVANNGDGTLTYTPDANYNGTDSFNYSISDGNGGNDSATVNLTISAVNDAPSAVAQSVTVIRNEPVAITLTGSDPENTPLTYLVVFPPANGSLSGTAPNLLYTPNTDYLGYDSFSFTVNDGALTSASAEVSITVEDAPAVLSVTGITPSTVPIGTVDAALTISGTGFDSSTAIAFSGGAGPAPTITIVAISADGTTIDGYLTARDGGPNRDRSWDLTLTNADGSSDTLTNALLVSMSAPASNTPPTAEFSYTVTDLTVSFTDTSSDSDGTVASWVWDFGDDMNSTEQNVQHTYDIPGTYTVTLTVTDDEGASDTTSQNLTVGDTTGGISLTLVTRKNKGARSVDLVWSGATSETVMIYRDGTLLETTANDGAESYDQSTGKATTYQVCDTTGCSNEAIAVW</sequence>
<dbReference type="Gene3D" id="2.60.40.10">
    <property type="entry name" value="Immunoglobulins"/>
    <property type="match status" value="2"/>
</dbReference>
<dbReference type="InterPro" id="IPR024079">
    <property type="entry name" value="MetalloPept_cat_dom_sf"/>
</dbReference>
<dbReference type="Proteomes" id="UP001499915">
    <property type="component" value="Unassembled WGS sequence"/>
</dbReference>
<dbReference type="Gene3D" id="2.60.40.3440">
    <property type="match status" value="2"/>
</dbReference>
<dbReference type="InterPro" id="IPR022409">
    <property type="entry name" value="PKD/Chitinase_dom"/>
</dbReference>
<protein>
    <recommendedName>
        <fullName evidence="6">PKD domain-containing protein</fullName>
    </recommendedName>
</protein>
<evidence type="ECO:0000313" key="4">
    <source>
        <dbReference type="EMBL" id="GAA0684644.1"/>
    </source>
</evidence>
<dbReference type="PANTHER" id="PTHR11905:SF159">
    <property type="entry name" value="ADAM METALLOPROTEASE"/>
    <property type="match status" value="1"/>
</dbReference>
<dbReference type="EMBL" id="BAAAET010000001">
    <property type="protein sequence ID" value="GAA0684644.1"/>
    <property type="molecule type" value="Genomic_DNA"/>
</dbReference>
<feature type="signal peptide" evidence="1">
    <location>
        <begin position="1"/>
        <end position="16"/>
    </location>
</feature>